<sequence length="321" mass="36649">MQYFFPRGQPQVNLLTPSVDINHLPSNYSEMEFTDEEPVVLVIGLAITSSDLVCIKAILNNEHYFGRSKTRLDIICHVQSWTLELAEHLDLCIPEWVSLVFVRVTDPLSRTEGILVRNEYKGRGWVSSLTSHIDTFNPHLLQCLNNLETVDLRPPCYSSTFDAVALQLANTKLHAFFDSVYSLKVRRLILPMDILICLPQIMKAVSGRTSLETLELLASQSSSRNLRLLSLDRVKHIIAQSFSSTCCPQELIYPLEWTTVSIVEHLALRTFLSCIRIQPFMDDLTGPGGHSAQFFREILNRTAVNWDTVCVFQRWFFPALY</sequence>
<gene>
    <name evidence="1" type="ORF">CVT24_002656</name>
</gene>
<organism evidence="1 2">
    <name type="scientific">Panaeolus cyanescens</name>
    <dbReference type="NCBI Taxonomy" id="181874"/>
    <lineage>
        <taxon>Eukaryota</taxon>
        <taxon>Fungi</taxon>
        <taxon>Dikarya</taxon>
        <taxon>Basidiomycota</taxon>
        <taxon>Agaricomycotina</taxon>
        <taxon>Agaricomycetes</taxon>
        <taxon>Agaricomycetidae</taxon>
        <taxon>Agaricales</taxon>
        <taxon>Agaricineae</taxon>
        <taxon>Galeropsidaceae</taxon>
        <taxon>Panaeolus</taxon>
    </lineage>
</organism>
<evidence type="ECO:0000313" key="1">
    <source>
        <dbReference type="EMBL" id="PPQ80533.1"/>
    </source>
</evidence>
<name>A0A409WPW1_9AGAR</name>
<dbReference type="EMBL" id="NHTK01005354">
    <property type="protein sequence ID" value="PPQ80533.1"/>
    <property type="molecule type" value="Genomic_DNA"/>
</dbReference>
<dbReference type="AlphaFoldDB" id="A0A409WPW1"/>
<accession>A0A409WPW1</accession>
<proteinExistence type="predicted"/>
<protein>
    <submittedName>
        <fullName evidence="1">Uncharacterized protein</fullName>
    </submittedName>
</protein>
<evidence type="ECO:0000313" key="2">
    <source>
        <dbReference type="Proteomes" id="UP000284842"/>
    </source>
</evidence>
<dbReference type="OrthoDB" id="10450686at2759"/>
<dbReference type="InParanoid" id="A0A409WPW1"/>
<reference evidence="1 2" key="1">
    <citation type="journal article" date="2018" name="Evol. Lett.">
        <title>Horizontal gene cluster transfer increased hallucinogenic mushroom diversity.</title>
        <authorList>
            <person name="Reynolds H.T."/>
            <person name="Vijayakumar V."/>
            <person name="Gluck-Thaler E."/>
            <person name="Korotkin H.B."/>
            <person name="Matheny P.B."/>
            <person name="Slot J.C."/>
        </authorList>
    </citation>
    <scope>NUCLEOTIDE SEQUENCE [LARGE SCALE GENOMIC DNA]</scope>
    <source>
        <strain evidence="1 2">2629</strain>
    </source>
</reference>
<dbReference type="Proteomes" id="UP000284842">
    <property type="component" value="Unassembled WGS sequence"/>
</dbReference>
<comment type="caution">
    <text evidence="1">The sequence shown here is derived from an EMBL/GenBank/DDBJ whole genome shotgun (WGS) entry which is preliminary data.</text>
</comment>
<keyword evidence="2" id="KW-1185">Reference proteome</keyword>